<evidence type="ECO:0000313" key="2">
    <source>
        <dbReference type="EMBL" id="CEM46978.1"/>
    </source>
</evidence>
<reference evidence="2" key="1">
    <citation type="submission" date="2014-11" db="EMBL/GenBank/DDBJ databases">
        <authorList>
            <person name="Otto D Thomas"/>
            <person name="Naeem Raeece"/>
        </authorList>
    </citation>
    <scope>NUCLEOTIDE SEQUENCE</scope>
</reference>
<feature type="compositionally biased region" description="Basic and acidic residues" evidence="1">
    <location>
        <begin position="659"/>
        <end position="672"/>
    </location>
</feature>
<feature type="compositionally biased region" description="Basic and acidic residues" evidence="1">
    <location>
        <begin position="496"/>
        <end position="512"/>
    </location>
</feature>
<organism evidence="2">
    <name type="scientific">Chromera velia CCMP2878</name>
    <dbReference type="NCBI Taxonomy" id="1169474"/>
    <lineage>
        <taxon>Eukaryota</taxon>
        <taxon>Sar</taxon>
        <taxon>Alveolata</taxon>
        <taxon>Colpodellida</taxon>
        <taxon>Chromeraceae</taxon>
        <taxon>Chromera</taxon>
    </lineage>
</organism>
<feature type="compositionally biased region" description="Basic and acidic residues" evidence="1">
    <location>
        <begin position="809"/>
        <end position="822"/>
    </location>
</feature>
<sequence length="822" mass="91692">MSSLIPHFGQTNFLLRLDRYIRPKVSSVFFLCGTKAVGKSRILSVVQEKWVSRGHAVISVDVKSCDGTWSDFVRHFRKGLSQSILRNQQMSDEQGKAQLFKCIKNTFSLAILRELTYFEFLKICFRLCRWRFGFATKGDLEFFAHTWVAELSQSSPFCHLSGFGLFQRGLLLSLHRQLSRPQVDVRQVMRVFDVIDDVNFSGVLCLLHLDSVYPRPLGGSGSAEDRRKFQSLVDHLFAHFQKRKHQFTSTPTVIEGSDKLLLSVSARHLVSDSGSFVFHRLEGLDRSEVFEVFRQRFLPEMEAAEQNRCGACPLYTPDISASDCKNSGVVKGAKFRGNIEVTSCWRTEADSKALTSLQSKAKETEIQDAGVESESFFQNPTPSPHQSASSTATHTFSRWYGDPEVMRMHRRIWKFSRGHPGTLFSLHQLLQDGMTLEEALQHSAEVHLSLLTGLLQDEAEAAEREEKRKQQQLYARGVGGYERGRRLEEEEEEDEMRGQMETETEGTERTEGADACTEVFRRFLSCDSFVLLPDDPRRRTVCALIQKGVLQWDRERAAPVHHPMLLAIRTLVRVQEEGRAAASLLSAEQPMAPPEAAPLTPLWSIAMPPPTAFPSGQMQTETGANALGVSETTRPSAAAQFLQSFSAEGNTVGSVSEKNSSREGAAERDMMKTQDQQGANVKMGNGSKGEKNEAAVSLTETEDPLDESSGGSAVGWGGKETSDLTGPMRFDKASKLDFGLSHSDFLPVRGHRGRAPPGSRPIPSPPESSASEWEVAEAPVQREFQKQRVESARKGKGEKQGAEVPQNPEESRSVRESGWRIV</sequence>
<name>A0A0G4HRR9_9ALVE</name>
<dbReference type="VEuPathDB" id="CryptoDB:Cvel_8115"/>
<dbReference type="AlphaFoldDB" id="A0A0G4HRR9"/>
<evidence type="ECO:0000256" key="1">
    <source>
        <dbReference type="SAM" id="MobiDB-lite"/>
    </source>
</evidence>
<proteinExistence type="predicted"/>
<gene>
    <name evidence="2" type="ORF">Cvel_8115</name>
</gene>
<accession>A0A0G4HRR9</accession>
<feature type="region of interest" description="Disordered" evidence="1">
    <location>
        <begin position="649"/>
        <end position="729"/>
    </location>
</feature>
<feature type="region of interest" description="Disordered" evidence="1">
    <location>
        <begin position="375"/>
        <end position="394"/>
    </location>
</feature>
<feature type="compositionally biased region" description="Low complexity" evidence="1">
    <location>
        <begin position="767"/>
        <end position="779"/>
    </location>
</feature>
<dbReference type="EMBL" id="CDMZ01003604">
    <property type="protein sequence ID" value="CEM46978.1"/>
    <property type="molecule type" value="Genomic_DNA"/>
</dbReference>
<feature type="region of interest" description="Disordered" evidence="1">
    <location>
        <begin position="742"/>
        <end position="822"/>
    </location>
</feature>
<feature type="compositionally biased region" description="Basic and acidic residues" evidence="1">
    <location>
        <begin position="783"/>
        <end position="801"/>
    </location>
</feature>
<feature type="compositionally biased region" description="Polar residues" evidence="1">
    <location>
        <begin position="649"/>
        <end position="658"/>
    </location>
</feature>
<protein>
    <submittedName>
        <fullName evidence="2">Uncharacterized protein</fullName>
    </submittedName>
</protein>
<feature type="region of interest" description="Disordered" evidence="1">
    <location>
        <begin position="480"/>
        <end position="512"/>
    </location>
</feature>